<sequence>MRMTCHIELTEVEFPNEVVGGSKSRKNHKGGPCCYKSSDLGYKSIAAIRIDVVVLLFLMGREREMGRESNNNSNMALPCGFVMTKSVWSYNLESEFELIRFVIALYHFISMDTKFLRVVFQSHPTFGQP</sequence>
<protein>
    <submittedName>
        <fullName evidence="1">Uncharacterized protein</fullName>
    </submittedName>
</protein>
<comment type="caution">
    <text evidence="1">The sequence shown here is derived from an EMBL/GenBank/DDBJ whole genome shotgun (WGS) entry which is preliminary data.</text>
</comment>
<reference evidence="1 2" key="1">
    <citation type="submission" date="2024-01" db="EMBL/GenBank/DDBJ databases">
        <title>The genomes of 5 underutilized Papilionoideae crops provide insights into root nodulation and disease resistanc.</title>
        <authorList>
            <person name="Jiang F."/>
        </authorList>
    </citation>
    <scope>NUCLEOTIDE SEQUENCE [LARGE SCALE GENOMIC DNA]</scope>
    <source>
        <strain evidence="1">JINMINGXINNONG_FW02</strain>
        <tissue evidence="1">Leaves</tissue>
    </source>
</reference>
<evidence type="ECO:0000313" key="2">
    <source>
        <dbReference type="Proteomes" id="UP001374584"/>
    </source>
</evidence>
<keyword evidence="2" id="KW-1185">Reference proteome</keyword>
<gene>
    <name evidence="1" type="ORF">VNO80_06930</name>
</gene>
<dbReference type="InterPro" id="IPR036397">
    <property type="entry name" value="RNaseH_sf"/>
</dbReference>
<dbReference type="GO" id="GO:0003676">
    <property type="term" value="F:nucleic acid binding"/>
    <property type="evidence" value="ECO:0007669"/>
    <property type="project" value="InterPro"/>
</dbReference>
<proteinExistence type="predicted"/>
<dbReference type="AlphaFoldDB" id="A0AAN9RJE3"/>
<evidence type="ECO:0000313" key="1">
    <source>
        <dbReference type="EMBL" id="KAK7373517.1"/>
    </source>
</evidence>
<dbReference type="Gene3D" id="3.30.420.10">
    <property type="entry name" value="Ribonuclease H-like superfamily/Ribonuclease H"/>
    <property type="match status" value="1"/>
</dbReference>
<accession>A0AAN9RJE3</accession>
<organism evidence="1 2">
    <name type="scientific">Phaseolus coccineus</name>
    <name type="common">Scarlet runner bean</name>
    <name type="synonym">Phaseolus multiflorus</name>
    <dbReference type="NCBI Taxonomy" id="3886"/>
    <lineage>
        <taxon>Eukaryota</taxon>
        <taxon>Viridiplantae</taxon>
        <taxon>Streptophyta</taxon>
        <taxon>Embryophyta</taxon>
        <taxon>Tracheophyta</taxon>
        <taxon>Spermatophyta</taxon>
        <taxon>Magnoliopsida</taxon>
        <taxon>eudicotyledons</taxon>
        <taxon>Gunneridae</taxon>
        <taxon>Pentapetalae</taxon>
        <taxon>rosids</taxon>
        <taxon>fabids</taxon>
        <taxon>Fabales</taxon>
        <taxon>Fabaceae</taxon>
        <taxon>Papilionoideae</taxon>
        <taxon>50 kb inversion clade</taxon>
        <taxon>NPAAA clade</taxon>
        <taxon>indigoferoid/millettioid clade</taxon>
        <taxon>Phaseoleae</taxon>
        <taxon>Phaseolus</taxon>
    </lineage>
</organism>
<dbReference type="EMBL" id="JAYMYR010000003">
    <property type="protein sequence ID" value="KAK7373517.1"/>
    <property type="molecule type" value="Genomic_DNA"/>
</dbReference>
<dbReference type="Proteomes" id="UP001374584">
    <property type="component" value="Unassembled WGS sequence"/>
</dbReference>
<name>A0AAN9RJE3_PHACN</name>